<evidence type="ECO:0000256" key="2">
    <source>
        <dbReference type="RuleBase" id="RU003616"/>
    </source>
</evidence>
<protein>
    <submittedName>
        <fullName evidence="5">18 kDa heat shock protein</fullName>
    </submittedName>
    <submittedName>
        <fullName evidence="4">Heat-shock protein Hsp20</fullName>
    </submittedName>
</protein>
<dbReference type="CDD" id="cd06464">
    <property type="entry name" value="ACD_sHsps-like"/>
    <property type="match status" value="1"/>
</dbReference>
<dbReference type="Proteomes" id="UP000068137">
    <property type="component" value="Chromosome"/>
</dbReference>
<evidence type="ECO:0000256" key="1">
    <source>
        <dbReference type="PROSITE-ProRule" id="PRU00285"/>
    </source>
</evidence>
<reference evidence="4" key="2">
    <citation type="journal article" date="2016" name="Int. J. Syst. Evol. Microbiol.">
        <title>Lawsonella clevelandensis gen. nov., sp. nov., a new member of the suborder Corynebacterineae isolated from human abscesses.</title>
        <authorList>
            <person name="Bell M.E."/>
            <person name="Bernard K.A."/>
            <person name="Harrington S.M."/>
            <person name="Patel N.B."/>
            <person name="Tucker T.A."/>
            <person name="Metcalfe M.G."/>
            <person name="McQuiston J.R."/>
        </authorList>
    </citation>
    <scope>NUCLEOTIDE SEQUENCE</scope>
    <source>
        <strain evidence="4">X1698</strain>
    </source>
</reference>
<evidence type="ECO:0000313" key="5">
    <source>
        <dbReference type="EMBL" id="VHN99980.1"/>
    </source>
</evidence>
<evidence type="ECO:0000313" key="7">
    <source>
        <dbReference type="Proteomes" id="UP000324288"/>
    </source>
</evidence>
<dbReference type="PANTHER" id="PTHR11527">
    <property type="entry name" value="HEAT-SHOCK PROTEIN 20 FAMILY MEMBER"/>
    <property type="match status" value="1"/>
</dbReference>
<proteinExistence type="inferred from homology"/>
<comment type="similarity">
    <text evidence="1 2">Belongs to the small heat shock protein (HSP20) family.</text>
</comment>
<dbReference type="KEGG" id="cbq:AL705_01840"/>
<keyword evidence="7" id="KW-1185">Reference proteome</keyword>
<evidence type="ECO:0000259" key="3">
    <source>
        <dbReference type="PROSITE" id="PS01031"/>
    </source>
</evidence>
<feature type="domain" description="SHSP" evidence="3">
    <location>
        <begin position="20"/>
        <end position="135"/>
    </location>
</feature>
<dbReference type="PROSITE" id="PS01031">
    <property type="entry name" value="SHSP"/>
    <property type="match status" value="1"/>
</dbReference>
<dbReference type="Pfam" id="PF00011">
    <property type="entry name" value="HSP20"/>
    <property type="match status" value="1"/>
</dbReference>
<organism evidence="4 6">
    <name type="scientific">Lawsonella clevelandensis</name>
    <dbReference type="NCBI Taxonomy" id="1528099"/>
    <lineage>
        <taxon>Bacteria</taxon>
        <taxon>Bacillati</taxon>
        <taxon>Actinomycetota</taxon>
        <taxon>Actinomycetes</taxon>
        <taxon>Mycobacteriales</taxon>
        <taxon>Lawsonellaceae</taxon>
        <taxon>Lawsonella</taxon>
    </lineage>
</organism>
<dbReference type="RefSeq" id="WP_053961564.1">
    <property type="nucleotide sequence ID" value="NZ_CP009312.1"/>
</dbReference>
<dbReference type="SUPFAM" id="SSF49764">
    <property type="entry name" value="HSP20-like chaperones"/>
    <property type="match status" value="1"/>
</dbReference>
<keyword evidence="5" id="KW-0346">Stress response</keyword>
<gene>
    <name evidence="4" type="ORF">AL705_01840</name>
    <name evidence="5" type="ORF">LC603019_00381</name>
</gene>
<evidence type="ECO:0000313" key="6">
    <source>
        <dbReference type="Proteomes" id="UP000068137"/>
    </source>
</evidence>
<name>A0A0M4MKI2_9ACTN</name>
<dbReference type="InterPro" id="IPR031107">
    <property type="entry name" value="Small_HSP"/>
</dbReference>
<dbReference type="AlphaFoldDB" id="A0A0M4MKI2"/>
<evidence type="ECO:0000313" key="4">
    <source>
        <dbReference type="EMBL" id="ALE18641.1"/>
    </source>
</evidence>
<dbReference type="InterPro" id="IPR002068">
    <property type="entry name" value="A-crystallin/Hsp20_dom"/>
</dbReference>
<accession>A0A0M4MKI2</accession>
<dbReference type="Proteomes" id="UP000324288">
    <property type="component" value="Chromosome"/>
</dbReference>
<dbReference type="STRING" id="1528099.AL705_01840"/>
<sequence length="148" mass="16455">MATATFDPFREFERLFTGVSTPQSSNLSMDLYKKGDVFVAEIDMPGVDPASIDIDIDDRTLTVRAERSSVSGEDIEWLTRERRNGTFARQLTLGRGLATDRIEAAYEDGVLKLTLPVAEEAKPRKITVNHVIKSDTAERKEVDGAAHQ</sequence>
<dbReference type="EMBL" id="LR584267">
    <property type="protein sequence ID" value="VHN99980.1"/>
    <property type="molecule type" value="Genomic_DNA"/>
</dbReference>
<dbReference type="GeneID" id="84894373"/>
<dbReference type="InterPro" id="IPR008978">
    <property type="entry name" value="HSP20-like_chaperone"/>
</dbReference>
<dbReference type="EMBL" id="CP012390">
    <property type="protein sequence ID" value="ALE18641.1"/>
    <property type="molecule type" value="Genomic_DNA"/>
</dbReference>
<reference evidence="5 7" key="3">
    <citation type="submission" date="2019-04" db="EMBL/GenBank/DDBJ databases">
        <authorList>
            <person name="Seth-Smith MB H."/>
            <person name="Seth-Smith H."/>
        </authorList>
    </citation>
    <scope>NUCLEOTIDE SEQUENCE [LARGE SCALE GENOMIC DNA]</scope>
    <source>
        <strain evidence="5">USB-603019</strain>
    </source>
</reference>
<dbReference type="OrthoDB" id="5242916at2"/>
<reference evidence="4 6" key="1">
    <citation type="journal article" date="2015" name="Genome Announc.">
        <title>Complete Genome Sequences for Two Strains of a Novel Fastidious, Partially Acid-Fast, Gram-Positive Corynebacterineae Bacterium, Derived from Human Clinical Samples.</title>
        <authorList>
            <person name="Nicholson A.C."/>
            <person name="Bell M."/>
            <person name="Humrighouse B.W."/>
            <person name="McQuiston J.R."/>
        </authorList>
    </citation>
    <scope>NUCLEOTIDE SEQUENCE [LARGE SCALE GENOMIC DNA]</scope>
    <source>
        <strain evidence="4 6">X1698</strain>
    </source>
</reference>
<dbReference type="Gene3D" id="2.60.40.790">
    <property type="match status" value="1"/>
</dbReference>